<protein>
    <submittedName>
        <fullName evidence="1">Uncharacterized protein</fullName>
    </submittedName>
</protein>
<name>A0ACB8FMM3_9SAUR</name>
<keyword evidence="2" id="KW-1185">Reference proteome</keyword>
<reference evidence="1" key="1">
    <citation type="submission" date="2021-08" db="EMBL/GenBank/DDBJ databases">
        <title>The first chromosome-level gecko genome reveals the dynamic sex chromosomes of Neotropical dwarf geckos (Sphaerodactylidae: Sphaerodactylus).</title>
        <authorList>
            <person name="Pinto B.J."/>
            <person name="Keating S.E."/>
            <person name="Gamble T."/>
        </authorList>
    </citation>
    <scope>NUCLEOTIDE SEQUENCE</scope>
    <source>
        <strain evidence="1">TG3544</strain>
    </source>
</reference>
<evidence type="ECO:0000313" key="2">
    <source>
        <dbReference type="Proteomes" id="UP000827872"/>
    </source>
</evidence>
<sequence length="197" mass="22770">MTIEAGSKVPFYHVSGLLCSCNGKFMHRNAFDCLKGHKLSLDSQEVTTSFYTMKWFFQCFLDRTPFRLTLRIWDIYILEGERVLTAMSYTILKMHRTAYSIYNTEVGYCQGMSQITALLLMYMNEEDAFWALVKLLSGPKHAMHGFFVPGFPKLLRFQEHHDKIMKKCLSKLKQHFGPRERSAPGIESAVFSRRSGG</sequence>
<comment type="caution">
    <text evidence="1">The sequence shown here is derived from an EMBL/GenBank/DDBJ whole genome shotgun (WGS) entry which is preliminary data.</text>
</comment>
<evidence type="ECO:0000313" key="1">
    <source>
        <dbReference type="EMBL" id="KAH8006512.1"/>
    </source>
</evidence>
<proteinExistence type="predicted"/>
<accession>A0ACB8FMM3</accession>
<dbReference type="EMBL" id="CM037619">
    <property type="protein sequence ID" value="KAH8006512.1"/>
    <property type="molecule type" value="Genomic_DNA"/>
</dbReference>
<dbReference type="Proteomes" id="UP000827872">
    <property type="component" value="Linkage Group LG06"/>
</dbReference>
<organism evidence="1 2">
    <name type="scientific">Sphaerodactylus townsendi</name>
    <dbReference type="NCBI Taxonomy" id="933632"/>
    <lineage>
        <taxon>Eukaryota</taxon>
        <taxon>Metazoa</taxon>
        <taxon>Chordata</taxon>
        <taxon>Craniata</taxon>
        <taxon>Vertebrata</taxon>
        <taxon>Euteleostomi</taxon>
        <taxon>Lepidosauria</taxon>
        <taxon>Squamata</taxon>
        <taxon>Bifurcata</taxon>
        <taxon>Gekkota</taxon>
        <taxon>Sphaerodactylidae</taxon>
        <taxon>Sphaerodactylus</taxon>
    </lineage>
</organism>
<gene>
    <name evidence="1" type="ORF">K3G42_006539</name>
</gene>